<dbReference type="Pfam" id="PF10103">
    <property type="entry name" value="Zincin_2"/>
    <property type="match status" value="1"/>
</dbReference>
<dbReference type="GO" id="GO:0008237">
    <property type="term" value="F:metallopeptidase activity"/>
    <property type="evidence" value="ECO:0007669"/>
    <property type="project" value="UniProtKB-KW"/>
</dbReference>
<dbReference type="PANTHER" id="PTHR39420">
    <property type="match status" value="1"/>
</dbReference>
<feature type="region of interest" description="Disordered" evidence="1">
    <location>
        <begin position="445"/>
        <end position="514"/>
    </location>
</feature>
<keyword evidence="2" id="KW-0378">Hydrolase</keyword>
<keyword evidence="2" id="KW-0482">Metalloprotease</keyword>
<keyword evidence="2" id="KW-0645">Protease</keyword>
<gene>
    <name evidence="2" type="ORF">V5R04_03065</name>
</gene>
<evidence type="ECO:0000256" key="1">
    <source>
        <dbReference type="SAM" id="MobiDB-lite"/>
    </source>
</evidence>
<dbReference type="InterPro" id="IPR042271">
    <property type="entry name" value="Zinicin_2_N"/>
</dbReference>
<feature type="compositionally biased region" description="Acidic residues" evidence="1">
    <location>
        <begin position="482"/>
        <end position="506"/>
    </location>
</feature>
<dbReference type="AlphaFoldDB" id="A0AAU7DWY4"/>
<protein>
    <submittedName>
        <fullName evidence="2">Zinc-dependent metalloprotease</fullName>
    </submittedName>
</protein>
<dbReference type="SUPFAM" id="SSF55486">
    <property type="entry name" value="Metalloproteases ('zincins'), catalytic domain"/>
    <property type="match status" value="1"/>
</dbReference>
<sequence>MSANPPDSFGTPDGSNPSQWEEMMRSFFGDSADEVIAELKSRGLDPATFAVPGMPTDPAALKPLMDQVQAMLKNTAGGAVNAGVAHDVARQGAVAKGDPSLVDAQERKVTQALSVAELWLDAATSFPPSGGKALAMTRSSWVEATLPQWEQLVEPVAKSVSAALAEILKNSMPPGFGDQDSDEVAFEVTGIPGFPAQFSGTLGGAEGFDPATLMRNIGAAVFGMQIGAAAGNLSREVFGTTDLGFPLTKAPITALVPTNIAEFSTDLGIEEAEVLQFLALREAAHARLFAHVPWLRSHIEALIASYARGISIDMDALEGSMSQIDPTDTEAMQEALSGGVFSIQSTEEQKATLARLETALALIEGWVDQVVANAAIAHLPASIPLGEMMRRRRAAGGPAEQAFSALVGLELRPRRSREAAALWATIQAKQGPDGRDEVWQHPDLLPTAQDLDDPTGFFTRREEPSAEMSDLDAVLAQIFESADQEAAEAAQETDDQQSTDGDDPEQSPETNSGN</sequence>
<feature type="region of interest" description="Disordered" evidence="1">
    <location>
        <begin position="1"/>
        <end position="20"/>
    </location>
</feature>
<dbReference type="PANTHER" id="PTHR39420:SF2">
    <property type="entry name" value="HYDROLASE"/>
    <property type="match status" value="1"/>
</dbReference>
<evidence type="ECO:0000313" key="2">
    <source>
        <dbReference type="EMBL" id="XBH22225.1"/>
    </source>
</evidence>
<dbReference type="NCBIfam" id="TIGR03624">
    <property type="entry name" value="putative hydrolase"/>
    <property type="match status" value="1"/>
</dbReference>
<name>A0AAU7DWY4_9MICO</name>
<proteinExistence type="predicted"/>
<dbReference type="EMBL" id="CP146203">
    <property type="protein sequence ID" value="XBH22225.1"/>
    <property type="molecule type" value="Genomic_DNA"/>
</dbReference>
<dbReference type="InterPro" id="IPR018766">
    <property type="entry name" value="Zinicin_2"/>
</dbReference>
<organism evidence="2">
    <name type="scientific">Jonesiaceae bacterium BS-20</name>
    <dbReference type="NCBI Taxonomy" id="3120821"/>
    <lineage>
        <taxon>Bacteria</taxon>
        <taxon>Bacillati</taxon>
        <taxon>Actinomycetota</taxon>
        <taxon>Actinomycetes</taxon>
        <taxon>Micrococcales</taxon>
        <taxon>Jonesiaceae</taxon>
    </lineage>
</organism>
<dbReference type="Gene3D" id="1.20.150.30">
    <property type="entry name" value="Zincin-like metallopeptidase, N-terminal domain"/>
    <property type="match status" value="1"/>
</dbReference>
<reference evidence="2" key="1">
    <citation type="submission" date="2024-02" db="EMBL/GenBank/DDBJ databases">
        <title>Tomenella chthoni gen. nov. sp. nov., a member of the family Jonesiaceae isolated from bat guano.</title>
        <authorList>
            <person name="Miller S.L."/>
            <person name="King J."/>
            <person name="Sankaranarayanan K."/>
            <person name="Lawson P.A."/>
        </authorList>
    </citation>
    <scope>NUCLEOTIDE SEQUENCE</scope>
    <source>
        <strain evidence="2">BS-20</strain>
    </source>
</reference>
<accession>A0AAU7DWY4</accession>